<evidence type="ECO:0000256" key="1">
    <source>
        <dbReference type="ARBA" id="ARBA00004370"/>
    </source>
</evidence>
<dbReference type="RefSeq" id="WP_070394839.1">
    <property type="nucleotide sequence ID" value="NZ_CP017599.1"/>
</dbReference>
<organism evidence="4 5">
    <name type="scientific">Moorena producens PAL-8-15-08-1</name>
    <dbReference type="NCBI Taxonomy" id="1458985"/>
    <lineage>
        <taxon>Bacteria</taxon>
        <taxon>Bacillati</taxon>
        <taxon>Cyanobacteriota</taxon>
        <taxon>Cyanophyceae</taxon>
        <taxon>Coleofasciculales</taxon>
        <taxon>Coleofasciculaceae</taxon>
        <taxon>Moorena</taxon>
    </lineage>
</organism>
<evidence type="ECO:0000256" key="2">
    <source>
        <dbReference type="ARBA" id="ARBA00023136"/>
    </source>
</evidence>
<name>A0A1D8TXN9_9CYAN</name>
<evidence type="ECO:0000313" key="4">
    <source>
        <dbReference type="EMBL" id="AOX02431.1"/>
    </source>
</evidence>
<comment type="subcellular location">
    <subcellularLocation>
        <location evidence="1">Membrane</location>
    </subcellularLocation>
</comment>
<sequence length="385" mass="42789">MYRLKSVMKLAAHQMSGISAEIDAYLKAHHEIGWFSGAVIVLKAGKTVFTRGYGMASLEYQLPNTPQTRFRLGSVTKQFTAAAILQLQDLGLVDVHAPVSTYLPDYPHGNRITLHHLLTHTAGIPNLTSFQDKTQWMAKPTTLEELIARFQDLPLEFEPGKEFRYSNSGYVLLTQVIETVSGQSYGDYLKEHLLQPLGMENTGYEYPLAVIDGLANGYQFTDDGYLKAEYINMSVPQGAGGLYSTLEDLARWNQFLFDHGVGDETILRDKAIATMTSPLVPSNPDEAPHLFYGYGLVINKQPKHQRIGHGGRINGFVTNLVYYPDQDVSFAVLSNLETANLERISQDLAAIVFGEPYSKPTVSDVVKVDPSVYEGYIGTYHLVKA</sequence>
<gene>
    <name evidence="4" type="ORF">BJP34_25985</name>
</gene>
<dbReference type="EMBL" id="CP017599">
    <property type="protein sequence ID" value="AOX02431.1"/>
    <property type="molecule type" value="Genomic_DNA"/>
</dbReference>
<dbReference type="PANTHER" id="PTHR46825">
    <property type="entry name" value="D-ALANYL-D-ALANINE-CARBOXYPEPTIDASE/ENDOPEPTIDASE AMPH"/>
    <property type="match status" value="1"/>
</dbReference>
<reference evidence="5" key="1">
    <citation type="submission" date="2016-10" db="EMBL/GenBank/DDBJ databases">
        <title>Comparative genomics uncovers the prolific and rare metabolic potential of the cyanobacterial genus Moorea.</title>
        <authorList>
            <person name="Leao T."/>
            <person name="Castelao G."/>
            <person name="Korobeynikov A."/>
            <person name="Monroe E.A."/>
            <person name="Podell S."/>
            <person name="Glukhov E."/>
            <person name="Allen E."/>
            <person name="Gerwick W.H."/>
            <person name="Gerwick L."/>
        </authorList>
    </citation>
    <scope>NUCLEOTIDE SEQUENCE [LARGE SCALE GENOMIC DNA]</scope>
    <source>
        <strain evidence="5">PAL-8-15-08-1</strain>
    </source>
</reference>
<dbReference type="SUPFAM" id="SSF56601">
    <property type="entry name" value="beta-lactamase/transpeptidase-like"/>
    <property type="match status" value="1"/>
</dbReference>
<evidence type="ECO:0000313" key="5">
    <source>
        <dbReference type="Proteomes" id="UP000177870"/>
    </source>
</evidence>
<dbReference type="InterPro" id="IPR001466">
    <property type="entry name" value="Beta-lactam-related"/>
</dbReference>
<dbReference type="InterPro" id="IPR012338">
    <property type="entry name" value="Beta-lactam/transpept-like"/>
</dbReference>
<dbReference type="Gene3D" id="3.40.710.10">
    <property type="entry name" value="DD-peptidase/beta-lactamase superfamily"/>
    <property type="match status" value="1"/>
</dbReference>
<evidence type="ECO:0000259" key="3">
    <source>
        <dbReference type="Pfam" id="PF00144"/>
    </source>
</evidence>
<proteinExistence type="predicted"/>
<keyword evidence="2" id="KW-0472">Membrane</keyword>
<protein>
    <recommendedName>
        <fullName evidence="3">Beta-lactamase-related domain-containing protein</fullName>
    </recommendedName>
</protein>
<feature type="domain" description="Beta-lactamase-related" evidence="3">
    <location>
        <begin position="34"/>
        <end position="345"/>
    </location>
</feature>
<dbReference type="AlphaFoldDB" id="A0A1D8TXN9"/>
<dbReference type="GO" id="GO:0016020">
    <property type="term" value="C:membrane"/>
    <property type="evidence" value="ECO:0007669"/>
    <property type="project" value="UniProtKB-SubCell"/>
</dbReference>
<dbReference type="InterPro" id="IPR050491">
    <property type="entry name" value="AmpC-like"/>
</dbReference>
<dbReference type="Proteomes" id="UP000177870">
    <property type="component" value="Chromosome"/>
</dbReference>
<accession>A0A1D8TXN9</accession>
<dbReference type="Pfam" id="PF00144">
    <property type="entry name" value="Beta-lactamase"/>
    <property type="match status" value="1"/>
</dbReference>
<dbReference type="PANTHER" id="PTHR46825:SF11">
    <property type="entry name" value="PENICILLIN-BINDING PROTEIN 4"/>
    <property type="match status" value="1"/>
</dbReference>
<dbReference type="KEGG" id="mpro:BJP34_25985"/>